<dbReference type="InterPro" id="IPR036412">
    <property type="entry name" value="HAD-like_sf"/>
</dbReference>
<dbReference type="Gene3D" id="3.40.50.1000">
    <property type="entry name" value="HAD superfamily/HAD-like"/>
    <property type="match status" value="1"/>
</dbReference>
<keyword evidence="2" id="KW-1185">Reference proteome</keyword>
<dbReference type="OrthoDB" id="10520856at2759"/>
<name>A0A2K1ZUM4_POPTR</name>
<evidence type="ECO:0000313" key="1">
    <source>
        <dbReference type="EMBL" id="PNT28987.1"/>
    </source>
</evidence>
<evidence type="ECO:0000313" key="2">
    <source>
        <dbReference type="Proteomes" id="UP000006729"/>
    </source>
</evidence>
<reference evidence="1 2" key="1">
    <citation type="journal article" date="2006" name="Science">
        <title>The genome of black cottonwood, Populus trichocarpa (Torr. &amp; Gray).</title>
        <authorList>
            <person name="Tuskan G.A."/>
            <person name="Difazio S."/>
            <person name="Jansson S."/>
            <person name="Bohlmann J."/>
            <person name="Grigoriev I."/>
            <person name="Hellsten U."/>
            <person name="Putnam N."/>
            <person name="Ralph S."/>
            <person name="Rombauts S."/>
            <person name="Salamov A."/>
            <person name="Schein J."/>
            <person name="Sterck L."/>
            <person name="Aerts A."/>
            <person name="Bhalerao R.R."/>
            <person name="Bhalerao R.P."/>
            <person name="Blaudez D."/>
            <person name="Boerjan W."/>
            <person name="Brun A."/>
            <person name="Brunner A."/>
            <person name="Busov V."/>
            <person name="Campbell M."/>
            <person name="Carlson J."/>
            <person name="Chalot M."/>
            <person name="Chapman J."/>
            <person name="Chen G.L."/>
            <person name="Cooper D."/>
            <person name="Coutinho P.M."/>
            <person name="Couturier J."/>
            <person name="Covert S."/>
            <person name="Cronk Q."/>
            <person name="Cunningham R."/>
            <person name="Davis J."/>
            <person name="Degroeve S."/>
            <person name="Dejardin A."/>
            <person name="Depamphilis C."/>
            <person name="Detter J."/>
            <person name="Dirks B."/>
            <person name="Dubchak I."/>
            <person name="Duplessis S."/>
            <person name="Ehlting J."/>
            <person name="Ellis B."/>
            <person name="Gendler K."/>
            <person name="Goodstein D."/>
            <person name="Gribskov M."/>
            <person name="Grimwood J."/>
            <person name="Groover A."/>
            <person name="Gunter L."/>
            <person name="Hamberger B."/>
            <person name="Heinze B."/>
            <person name="Helariutta Y."/>
            <person name="Henrissat B."/>
            <person name="Holligan D."/>
            <person name="Holt R."/>
            <person name="Huang W."/>
            <person name="Islam-Faridi N."/>
            <person name="Jones S."/>
            <person name="Jones-Rhoades M."/>
            <person name="Jorgensen R."/>
            <person name="Joshi C."/>
            <person name="Kangasjarvi J."/>
            <person name="Karlsson J."/>
            <person name="Kelleher C."/>
            <person name="Kirkpatrick R."/>
            <person name="Kirst M."/>
            <person name="Kohler A."/>
            <person name="Kalluri U."/>
            <person name="Larimer F."/>
            <person name="Leebens-Mack J."/>
            <person name="Leple J.C."/>
            <person name="Locascio P."/>
            <person name="Lou Y."/>
            <person name="Lucas S."/>
            <person name="Martin F."/>
            <person name="Montanini B."/>
            <person name="Napoli C."/>
            <person name="Nelson D.R."/>
            <person name="Nelson C."/>
            <person name="Nieminen K."/>
            <person name="Nilsson O."/>
            <person name="Pereda V."/>
            <person name="Peter G."/>
            <person name="Philippe R."/>
            <person name="Pilate G."/>
            <person name="Poliakov A."/>
            <person name="Razumovskaya J."/>
            <person name="Richardson P."/>
            <person name="Rinaldi C."/>
            <person name="Ritland K."/>
            <person name="Rouze P."/>
            <person name="Ryaboy D."/>
            <person name="Schmutz J."/>
            <person name="Schrader J."/>
            <person name="Segerman B."/>
            <person name="Shin H."/>
            <person name="Siddiqui A."/>
            <person name="Sterky F."/>
            <person name="Terry A."/>
            <person name="Tsai C.J."/>
            <person name="Uberbacher E."/>
            <person name="Unneberg P."/>
            <person name="Vahala J."/>
            <person name="Wall K."/>
            <person name="Wessler S."/>
            <person name="Yang G."/>
            <person name="Yin T."/>
            <person name="Douglas C."/>
            <person name="Marra M."/>
            <person name="Sandberg G."/>
            <person name="Van de Peer Y."/>
            <person name="Rokhsar D."/>
        </authorList>
    </citation>
    <scope>NUCLEOTIDE SEQUENCE [LARGE SCALE GENOMIC DNA]</scope>
    <source>
        <strain evidence="2">cv. Nisqually</strain>
    </source>
</reference>
<protein>
    <submittedName>
        <fullName evidence="1">Uncharacterized protein</fullName>
    </submittedName>
</protein>
<accession>A0A2K1ZUM4</accession>
<dbReference type="EMBL" id="CM009295">
    <property type="protein sequence ID" value="PNT28987.1"/>
    <property type="molecule type" value="Genomic_DNA"/>
</dbReference>
<dbReference type="AlphaFoldDB" id="A0A2K1ZUM4"/>
<proteinExistence type="predicted"/>
<dbReference type="InParanoid" id="A0A2K1ZUM4"/>
<dbReference type="STRING" id="3694.A0A2K1ZUM4"/>
<dbReference type="Pfam" id="PF13242">
    <property type="entry name" value="Hydrolase_like"/>
    <property type="match status" value="1"/>
</dbReference>
<sequence length="112" mass="12940">MEPYACVRNQVAFLLLRIVIQWDVRLIYRSGLVQVVWLLPHAVQQREGLLQLEMLKSQKHNNCFLIGTSKMCMVGDKQDADIFFGQNAGYRTLLVLSDRLISLVFEFPLSLK</sequence>
<dbReference type="Proteomes" id="UP000006729">
    <property type="component" value="Chromosome 6"/>
</dbReference>
<dbReference type="SUPFAM" id="SSF56784">
    <property type="entry name" value="HAD-like"/>
    <property type="match status" value="1"/>
</dbReference>
<organism evidence="1 2">
    <name type="scientific">Populus trichocarpa</name>
    <name type="common">Western balsam poplar</name>
    <name type="synonym">Populus balsamifera subsp. trichocarpa</name>
    <dbReference type="NCBI Taxonomy" id="3694"/>
    <lineage>
        <taxon>Eukaryota</taxon>
        <taxon>Viridiplantae</taxon>
        <taxon>Streptophyta</taxon>
        <taxon>Embryophyta</taxon>
        <taxon>Tracheophyta</taxon>
        <taxon>Spermatophyta</taxon>
        <taxon>Magnoliopsida</taxon>
        <taxon>eudicotyledons</taxon>
        <taxon>Gunneridae</taxon>
        <taxon>Pentapetalae</taxon>
        <taxon>rosids</taxon>
        <taxon>fabids</taxon>
        <taxon>Malpighiales</taxon>
        <taxon>Salicaceae</taxon>
        <taxon>Saliceae</taxon>
        <taxon>Populus</taxon>
    </lineage>
</organism>
<dbReference type="InterPro" id="IPR023214">
    <property type="entry name" value="HAD_sf"/>
</dbReference>
<gene>
    <name evidence="1" type="ORF">POPTR_006G003500</name>
</gene>